<organism evidence="10 11">
    <name type="scientific">Hyalella azteca</name>
    <name type="common">Amphipod</name>
    <dbReference type="NCBI Taxonomy" id="294128"/>
    <lineage>
        <taxon>Eukaryota</taxon>
        <taxon>Metazoa</taxon>
        <taxon>Ecdysozoa</taxon>
        <taxon>Arthropoda</taxon>
        <taxon>Crustacea</taxon>
        <taxon>Multicrustacea</taxon>
        <taxon>Malacostraca</taxon>
        <taxon>Eumalacostraca</taxon>
        <taxon>Peracarida</taxon>
        <taxon>Amphipoda</taxon>
        <taxon>Senticaudata</taxon>
        <taxon>Talitrida</taxon>
        <taxon>Talitroidea</taxon>
        <taxon>Hyalellidae</taxon>
        <taxon>Hyalella</taxon>
    </lineage>
</organism>
<dbReference type="AlphaFoldDB" id="A0A8B7PFU0"/>
<dbReference type="PANTHER" id="PTHR43798">
    <property type="entry name" value="MONOACYLGLYCEROL LIPASE"/>
    <property type="match status" value="1"/>
</dbReference>
<dbReference type="KEGG" id="hazt:108680180"/>
<evidence type="ECO:0000259" key="9">
    <source>
        <dbReference type="Pfam" id="PF00561"/>
    </source>
</evidence>
<comment type="subcellular location">
    <subcellularLocation>
        <location evidence="3">Late endosome membrane</location>
        <topology evidence="3">Single-pass type II membrane protein</topology>
    </subcellularLocation>
    <subcellularLocation>
        <location evidence="4">Lysosome membrane</location>
        <topology evidence="4">Single-pass type II membrane protein</topology>
    </subcellularLocation>
    <subcellularLocation>
        <location evidence="5">Mitochondrion membrane</location>
        <topology evidence="5">Single-pass type II membrane protein</topology>
    </subcellularLocation>
</comment>
<dbReference type="InterPro" id="IPR000073">
    <property type="entry name" value="AB_hydrolase_1"/>
</dbReference>
<name>A0A8B7PFU0_HYAAZ</name>
<dbReference type="InterPro" id="IPR000639">
    <property type="entry name" value="Epox_hydrolase-like"/>
</dbReference>
<dbReference type="InterPro" id="IPR029058">
    <property type="entry name" value="AB_hydrolase_fold"/>
</dbReference>
<evidence type="ECO:0000256" key="1">
    <source>
        <dbReference type="ARBA" id="ARBA00001613"/>
    </source>
</evidence>
<feature type="region of interest" description="Disordered" evidence="8">
    <location>
        <begin position="535"/>
        <end position="568"/>
    </location>
</feature>
<dbReference type="PRINTS" id="PR00412">
    <property type="entry name" value="EPOXHYDRLASE"/>
</dbReference>
<feature type="region of interest" description="Disordered" evidence="8">
    <location>
        <begin position="473"/>
        <end position="514"/>
    </location>
</feature>
<dbReference type="GO" id="GO:0005765">
    <property type="term" value="C:lysosomal membrane"/>
    <property type="evidence" value="ECO:0007669"/>
    <property type="project" value="UniProtKB-SubCell"/>
</dbReference>
<dbReference type="GO" id="GO:0047372">
    <property type="term" value="F:monoacylglycerol lipase activity"/>
    <property type="evidence" value="ECO:0007669"/>
    <property type="project" value="UniProtKB-EC"/>
</dbReference>
<feature type="domain" description="AB hydrolase-1" evidence="9">
    <location>
        <begin position="805"/>
        <end position="1087"/>
    </location>
</feature>
<dbReference type="GO" id="GO:0031966">
    <property type="term" value="C:mitochondrial membrane"/>
    <property type="evidence" value="ECO:0007669"/>
    <property type="project" value="UniProtKB-SubCell"/>
</dbReference>
<gene>
    <name evidence="11" type="primary">LOC108680180</name>
</gene>
<dbReference type="SUPFAM" id="SSF53474">
    <property type="entry name" value="alpha/beta-Hydrolases"/>
    <property type="match status" value="1"/>
</dbReference>
<reference evidence="11" key="1">
    <citation type="submission" date="2025-08" db="UniProtKB">
        <authorList>
            <consortium name="RefSeq"/>
        </authorList>
    </citation>
    <scope>IDENTIFICATION</scope>
    <source>
        <tissue evidence="11">Whole organism</tissue>
    </source>
</reference>
<evidence type="ECO:0000313" key="11">
    <source>
        <dbReference type="RefSeq" id="XP_018024442.1"/>
    </source>
</evidence>
<keyword evidence="10" id="KW-1185">Reference proteome</keyword>
<accession>A0A8B7PFU0</accession>
<evidence type="ECO:0000256" key="6">
    <source>
        <dbReference type="ARBA" id="ARBA00047662"/>
    </source>
</evidence>
<proteinExistence type="predicted"/>
<evidence type="ECO:0000256" key="3">
    <source>
        <dbReference type="ARBA" id="ARBA00037797"/>
    </source>
</evidence>
<dbReference type="Gene3D" id="3.40.50.1820">
    <property type="entry name" value="alpha/beta hydrolase"/>
    <property type="match status" value="1"/>
</dbReference>
<dbReference type="GO" id="GO:0046464">
    <property type="term" value="P:acylglycerol catabolic process"/>
    <property type="evidence" value="ECO:0007669"/>
    <property type="project" value="TreeGrafter"/>
</dbReference>
<feature type="compositionally biased region" description="Low complexity" evidence="8">
    <location>
        <begin position="543"/>
        <end position="568"/>
    </location>
</feature>
<dbReference type="GO" id="GO:0031902">
    <property type="term" value="C:late endosome membrane"/>
    <property type="evidence" value="ECO:0007669"/>
    <property type="project" value="UniProtKB-SubCell"/>
</dbReference>
<evidence type="ECO:0000313" key="10">
    <source>
        <dbReference type="Proteomes" id="UP000694843"/>
    </source>
</evidence>
<dbReference type="GeneID" id="108680180"/>
<feature type="compositionally biased region" description="Polar residues" evidence="8">
    <location>
        <begin position="183"/>
        <end position="200"/>
    </location>
</feature>
<feature type="region of interest" description="Disordered" evidence="8">
    <location>
        <begin position="180"/>
        <end position="202"/>
    </location>
</feature>
<dbReference type="InterPro" id="IPR050266">
    <property type="entry name" value="AB_hydrolase_sf"/>
</dbReference>
<evidence type="ECO:0000256" key="2">
    <source>
        <dbReference type="ARBA" id="ARBA00013254"/>
    </source>
</evidence>
<dbReference type="Proteomes" id="UP000694843">
    <property type="component" value="Unplaced"/>
</dbReference>
<evidence type="ECO:0000256" key="8">
    <source>
        <dbReference type="SAM" id="MobiDB-lite"/>
    </source>
</evidence>
<dbReference type="OrthoDB" id="428974at2759"/>
<evidence type="ECO:0000256" key="5">
    <source>
        <dbReference type="ARBA" id="ARBA00046308"/>
    </source>
</evidence>
<dbReference type="PANTHER" id="PTHR43798:SF5">
    <property type="entry name" value="MONOACYLGLYCEROL LIPASE ABHD6"/>
    <property type="match status" value="1"/>
</dbReference>
<feature type="compositionally biased region" description="Low complexity" evidence="8">
    <location>
        <begin position="258"/>
        <end position="269"/>
    </location>
</feature>
<dbReference type="EC" id="3.1.1.23" evidence="2"/>
<evidence type="ECO:0000256" key="7">
    <source>
        <dbReference type="ARBA" id="ARBA00049568"/>
    </source>
</evidence>
<evidence type="ECO:0000256" key="4">
    <source>
        <dbReference type="ARBA" id="ARBA00037874"/>
    </source>
</evidence>
<sequence length="1108" mass="120554">MSFFSSIFCLNGANRVGVCHSNVVESEGRVWVEVGSCGSGRQKEGLKLRVAHLHPENPVIAPALQAYRLKHGSQSVDLSEDKVSLESEEDFWFNHWQGPDICPEPSSQAISAVQRASFRCNTCNKKVASSEPASSMALEEPAESPVLAHLPSTRRPRLKINSASSNISPLRATQQPPFMLGSTLESDTSSDNHQLSGRLSSSEEHLSAVERVLQHEMRTDSSLFLADDEPDWGDRTDGGGTAASVAVTQGAVLPDVGSPWRSRSCPCSPKTAARTLQKHPELKGSSQRQSVHYHSNKFSLSGSLLAMHRQASSSLRSNASKNSSLHNSLVLRKRRSYCSIDEEDGSSILSEEEMSEEASNHGNNFKQPIQVSHSLPALKLSRIAMSHHNEEPVAEEESPSVQWHLELSEGPSDANAPDEEVCIPSIDHFYLPDLIPNARDCRSVMLNETPERLCATPVGMRDGFINLGFDGQSESSDAHDEVHHYNAFPTPSDDGRDEEGKVPSPIHGMSIGYLKSPDQHAQGFDVSVLTSFQSTSPVDDTPSSNDINTLSSTTLSNELSDSRSSCGSSIMMQSSITSAASTAPCSPSALRIRVMDGPTLSSLQQRPSAGLPLNLEGRSAAQLKPKKTLLVQGSKLDTSITQNEILPTNNSLALQNESLKSNSLIAPPDVFKINNSTGATNELTRNTLKRADSTAHADLEQQQQIQQFQQLLMGTQKQLSAAESGKKGASCNTFPRSGQFVRKEGFQPPLPPPPPQDIEEEVGANLTEARALVYWWKQAQEFEADNGTDGEYCSRRGECAAKRLPLLMFIHGVGGSSDDWHHQLWYFVSAGYEVVAPDLLGHGLSSAPDSAACYRFPRLLEQLRLLYDLFVPKGRKCVLVGHGYGCALAAALLRYRPSSAPLLVLASCGGPAPLMPPPPAVSKSTEDALYSPYFNLSGRSWCRDVLSEELNQCCEGLAMLQDGGLSACWPACRLVLSTACWLACCVPCLCAKSETSHQGRGKQLSDGALRHAGATATPAYVVRHMVQGQRWLEGDVTFHRRITAPVLLLHGLRDTTVPLLHMCEMEKTIPRAFLEVLGSCGHDLMTDAPDAVNSALHRFLLRWRRLAS</sequence>
<comment type="catalytic activity">
    <reaction evidence="1">
        <text>Hydrolyzes glycerol monoesters of long-chain fatty acids.</text>
        <dbReference type="EC" id="3.1.1.23"/>
    </reaction>
</comment>
<dbReference type="Pfam" id="PF00561">
    <property type="entry name" value="Abhydrolase_1"/>
    <property type="match status" value="1"/>
</dbReference>
<protein>
    <recommendedName>
        <fullName evidence="2">acylglycerol lipase</fullName>
        <ecNumber evidence="2">3.1.1.23</ecNumber>
    </recommendedName>
</protein>
<dbReference type="RefSeq" id="XP_018024442.1">
    <property type="nucleotide sequence ID" value="XM_018168953.2"/>
</dbReference>
<feature type="region of interest" description="Disordered" evidence="8">
    <location>
        <begin position="257"/>
        <end position="292"/>
    </location>
</feature>
<comment type="catalytic activity">
    <reaction evidence="6">
        <text>1-dodecanoylglycerol + H2O = dodecanoate + glycerol + H(+)</text>
        <dbReference type="Rhea" id="RHEA:44316"/>
        <dbReference type="ChEBI" id="CHEBI:15377"/>
        <dbReference type="ChEBI" id="CHEBI:15378"/>
        <dbReference type="ChEBI" id="CHEBI:17754"/>
        <dbReference type="ChEBI" id="CHEBI:18262"/>
        <dbReference type="ChEBI" id="CHEBI:75539"/>
    </reaction>
</comment>
<comment type="function">
    <text evidence="7">Lipase that preferentially hydrolysis medium-chain saturated monoacylglycerols including 2-arachidonoylglycerol. Through 2-arachidonoylglycerol degradation may regulate endocannabinoid signaling pathways. Also has a lysophosphatidyl lipase activity with a preference for lysophosphatidylglycerol among other lysophospholipids. Also able to degrade bis(monoacylglycero)phosphate (BMP) and constitutes the major enzyme for BMP catabolism. BMP, also known as lysobisphosphatidic acid, is enriched in late endosomes and lysosomes and plays a key role in the formation of intraluminal vesicles and in lipid sorting.</text>
</comment>